<evidence type="ECO:0000313" key="1">
    <source>
        <dbReference type="EMBL" id="MCY1723173.1"/>
    </source>
</evidence>
<dbReference type="Proteomes" id="UP001145087">
    <property type="component" value="Unassembled WGS sequence"/>
</dbReference>
<gene>
    <name evidence="1" type="ORF">OU798_22685</name>
</gene>
<dbReference type="SUPFAM" id="SSF56784">
    <property type="entry name" value="HAD-like"/>
    <property type="match status" value="1"/>
</dbReference>
<dbReference type="InterPro" id="IPR006439">
    <property type="entry name" value="HAD-SF_hydro_IA"/>
</dbReference>
<dbReference type="NCBIfam" id="TIGR01549">
    <property type="entry name" value="HAD-SF-IA-v1"/>
    <property type="match status" value="1"/>
</dbReference>
<organism evidence="1 2">
    <name type="scientific">Draconibacterium aestuarii</name>
    <dbReference type="NCBI Taxonomy" id="2998507"/>
    <lineage>
        <taxon>Bacteria</taxon>
        <taxon>Pseudomonadati</taxon>
        <taxon>Bacteroidota</taxon>
        <taxon>Bacteroidia</taxon>
        <taxon>Marinilabiliales</taxon>
        <taxon>Prolixibacteraceae</taxon>
        <taxon>Draconibacterium</taxon>
    </lineage>
</organism>
<dbReference type="InterPro" id="IPR023198">
    <property type="entry name" value="PGP-like_dom2"/>
</dbReference>
<dbReference type="Gene3D" id="1.10.150.240">
    <property type="entry name" value="Putative phosphatase, domain 2"/>
    <property type="match status" value="1"/>
</dbReference>
<dbReference type="Pfam" id="PF13419">
    <property type="entry name" value="HAD_2"/>
    <property type="match status" value="1"/>
</dbReference>
<proteinExistence type="predicted"/>
<dbReference type="SFLD" id="SFLDG01135">
    <property type="entry name" value="C1.5.6:_HAD__Beta-PGM__Phospha"/>
    <property type="match status" value="1"/>
</dbReference>
<reference evidence="1" key="1">
    <citation type="submission" date="2022-11" db="EMBL/GenBank/DDBJ databases">
        <title>Marilongibacter aestuarii gen. nov., sp. nov., isolated from tidal flat sediment.</title>
        <authorList>
            <person name="Jiayan W."/>
        </authorList>
    </citation>
    <scope>NUCLEOTIDE SEQUENCE</scope>
    <source>
        <strain evidence="1">Z1-6</strain>
    </source>
</reference>
<dbReference type="SFLD" id="SFLDG01129">
    <property type="entry name" value="C1.5:_HAD__Beta-PGM__Phosphata"/>
    <property type="match status" value="1"/>
</dbReference>
<dbReference type="NCBIfam" id="TIGR01509">
    <property type="entry name" value="HAD-SF-IA-v3"/>
    <property type="match status" value="1"/>
</dbReference>
<name>A0A9X3FI87_9BACT</name>
<dbReference type="InterPro" id="IPR041492">
    <property type="entry name" value="HAD_2"/>
</dbReference>
<accession>A0A9X3FI87</accession>
<keyword evidence="2" id="KW-1185">Reference proteome</keyword>
<dbReference type="Gene3D" id="3.40.50.1000">
    <property type="entry name" value="HAD superfamily/HAD-like"/>
    <property type="match status" value="1"/>
</dbReference>
<evidence type="ECO:0000313" key="2">
    <source>
        <dbReference type="Proteomes" id="UP001145087"/>
    </source>
</evidence>
<dbReference type="PANTHER" id="PTHR18901:SF38">
    <property type="entry name" value="PSEUDOURIDINE-5'-PHOSPHATASE"/>
    <property type="match status" value="1"/>
</dbReference>
<dbReference type="EMBL" id="JAPOHD010000067">
    <property type="protein sequence ID" value="MCY1723173.1"/>
    <property type="molecule type" value="Genomic_DNA"/>
</dbReference>
<dbReference type="AlphaFoldDB" id="A0A9X3FI87"/>
<protein>
    <submittedName>
        <fullName evidence="1">HAD family phosphatase</fullName>
    </submittedName>
</protein>
<dbReference type="InterPro" id="IPR023214">
    <property type="entry name" value="HAD_sf"/>
</dbReference>
<comment type="caution">
    <text evidence="1">The sequence shown here is derived from an EMBL/GenBank/DDBJ whole genome shotgun (WGS) entry which is preliminary data.</text>
</comment>
<dbReference type="InterPro" id="IPR036412">
    <property type="entry name" value="HAD-like_sf"/>
</dbReference>
<dbReference type="SFLD" id="SFLDS00003">
    <property type="entry name" value="Haloacid_Dehalogenase"/>
    <property type="match status" value="1"/>
</dbReference>
<sequence length="215" mass="24302">MRKVKHYTAYLFDMDGTLVASEKLKGQALAKTCLLFGGKVSVDVYKDVMGQSWEQVCTHFFRNAEIDPGIKEFSSAFRPVYKELLLSELETNPNVVDLLLTLKKNGKKTGVVSSAYFWMVEQVLTQLELIELFDIVVTEENVMQHKPHPEAYLLALEKLALPASEVLIFEDSESGLTAASEAGCDVVAFQHEFNRNHDFSLANDVITNFNQFEKR</sequence>
<dbReference type="PANTHER" id="PTHR18901">
    <property type="entry name" value="2-DEOXYGLUCOSE-6-PHOSPHATE PHOSPHATASE 2"/>
    <property type="match status" value="1"/>
</dbReference>
<dbReference type="RefSeq" id="WP_343335499.1">
    <property type="nucleotide sequence ID" value="NZ_JAPOHD010000067.1"/>
</dbReference>